<protein>
    <submittedName>
        <fullName evidence="1">Uncharacterized protein</fullName>
    </submittedName>
</protein>
<evidence type="ECO:0000313" key="1">
    <source>
        <dbReference type="EMBL" id="ADN18416.1"/>
    </source>
</evidence>
<reference evidence="2" key="1">
    <citation type="journal article" date="2011" name="MBio">
        <title>Novel metabolic attributes of the genus Cyanothece, comprising a group of unicellular nitrogen-fixing Cyanobacteria.</title>
        <authorList>
            <person name="Bandyopadhyay A."/>
            <person name="Elvitigala T."/>
            <person name="Welsh E."/>
            <person name="Stockel J."/>
            <person name="Liberton M."/>
            <person name="Min H."/>
            <person name="Sherman L.A."/>
            <person name="Pakrasi H.B."/>
        </authorList>
    </citation>
    <scope>NUCLEOTIDE SEQUENCE [LARGE SCALE GENOMIC DNA]</scope>
    <source>
        <strain evidence="2">PCC 7822</strain>
        <plasmid evidence="2">Cy782203</plasmid>
    </source>
</reference>
<name>E0UN86_GLOV7</name>
<dbReference type="Proteomes" id="UP000008206">
    <property type="component" value="Plasmid Cy782203"/>
</dbReference>
<dbReference type="RefSeq" id="WP_013325542.1">
    <property type="nucleotide sequence ID" value="NC_014502.1"/>
</dbReference>
<dbReference type="KEGG" id="cyj:Cyan7822_6740"/>
<dbReference type="AlphaFoldDB" id="E0UN86"/>
<dbReference type="HOGENOM" id="CLU_2301156_0_0_3"/>
<keyword evidence="2" id="KW-1185">Reference proteome</keyword>
<evidence type="ECO:0000313" key="2">
    <source>
        <dbReference type="Proteomes" id="UP000008206"/>
    </source>
</evidence>
<proteinExistence type="predicted"/>
<keyword evidence="1" id="KW-0614">Plasmid</keyword>
<organism evidence="1 2">
    <name type="scientific">Gloeothece verrucosa (strain PCC 7822)</name>
    <name type="common">Cyanothece sp. (strain PCC 7822)</name>
    <dbReference type="NCBI Taxonomy" id="497965"/>
    <lineage>
        <taxon>Bacteria</taxon>
        <taxon>Bacillati</taxon>
        <taxon>Cyanobacteriota</taxon>
        <taxon>Cyanophyceae</taxon>
        <taxon>Oscillatoriophycideae</taxon>
        <taxon>Chroococcales</taxon>
        <taxon>Aphanothecaceae</taxon>
        <taxon>Gloeothece</taxon>
        <taxon>Gloeothece verrucosa</taxon>
    </lineage>
</organism>
<sequence length="100" mass="11434">MNLDKFNEAYYPFYIDLGYTITDIPSVTDSELEKLYTDLEAGLEAALEKGFREGKVKYFLLLSGYGNRIATVPVDTDSFDQEVQGEIFEIVKNYQPPVFD</sequence>
<gene>
    <name evidence="1" type="ordered locus">Cyan7822_6740</name>
</gene>
<dbReference type="EMBL" id="CP002201">
    <property type="protein sequence ID" value="ADN18416.1"/>
    <property type="molecule type" value="Genomic_DNA"/>
</dbReference>
<geneLocation type="plasmid" evidence="1 2">
    <name>Cy782203</name>
</geneLocation>
<accession>E0UN86</accession>